<dbReference type="Gene3D" id="1.10.10.10">
    <property type="entry name" value="Winged helix-like DNA-binding domain superfamily/Winged helix DNA-binding domain"/>
    <property type="match status" value="1"/>
</dbReference>
<evidence type="ECO:0000259" key="2">
    <source>
        <dbReference type="PROSITE" id="PS50931"/>
    </source>
</evidence>
<feature type="region of interest" description="Disordered" evidence="1">
    <location>
        <begin position="105"/>
        <end position="127"/>
    </location>
</feature>
<dbReference type="PANTHER" id="PTHR30419">
    <property type="entry name" value="HTH-TYPE TRANSCRIPTIONAL REGULATOR YBHD"/>
    <property type="match status" value="1"/>
</dbReference>
<protein>
    <recommendedName>
        <fullName evidence="2">HTH lysR-type domain-containing protein</fullName>
    </recommendedName>
</protein>
<keyword evidence="4" id="KW-1185">Reference proteome</keyword>
<dbReference type="PROSITE" id="PS50931">
    <property type="entry name" value="HTH_LYSR"/>
    <property type="match status" value="1"/>
</dbReference>
<feature type="non-terminal residue" evidence="3">
    <location>
        <position position="127"/>
    </location>
</feature>
<dbReference type="InterPro" id="IPR036390">
    <property type="entry name" value="WH_DNA-bd_sf"/>
</dbReference>
<evidence type="ECO:0000313" key="3">
    <source>
        <dbReference type="EMBL" id="PKT73361.1"/>
    </source>
</evidence>
<gene>
    <name evidence="3" type="ORF">CW362_09495</name>
</gene>
<dbReference type="AlphaFoldDB" id="A0A2I0STV7"/>
<dbReference type="GO" id="GO:0003700">
    <property type="term" value="F:DNA-binding transcription factor activity"/>
    <property type="evidence" value="ECO:0007669"/>
    <property type="project" value="InterPro"/>
</dbReference>
<dbReference type="RefSeq" id="WP_162684021.1">
    <property type="nucleotide sequence ID" value="NZ_KZ626851.1"/>
</dbReference>
<evidence type="ECO:0000313" key="4">
    <source>
        <dbReference type="Proteomes" id="UP000236178"/>
    </source>
</evidence>
<dbReference type="PRINTS" id="PR00039">
    <property type="entry name" value="HTHLYSR"/>
</dbReference>
<dbReference type="InterPro" id="IPR000847">
    <property type="entry name" value="LysR_HTH_N"/>
</dbReference>
<dbReference type="Pfam" id="PF00126">
    <property type="entry name" value="HTH_1"/>
    <property type="match status" value="1"/>
</dbReference>
<dbReference type="EMBL" id="PJOS01000012">
    <property type="protein sequence ID" value="PKT73361.1"/>
    <property type="molecule type" value="Genomic_DNA"/>
</dbReference>
<dbReference type="InterPro" id="IPR036388">
    <property type="entry name" value="WH-like_DNA-bd_sf"/>
</dbReference>
<dbReference type="GO" id="GO:0005829">
    <property type="term" value="C:cytosol"/>
    <property type="evidence" value="ECO:0007669"/>
    <property type="project" value="TreeGrafter"/>
</dbReference>
<name>A0A2I0STV7_9ACTN</name>
<comment type="caution">
    <text evidence="3">The sequence shown here is derived from an EMBL/GenBank/DDBJ whole genome shotgun (WGS) entry which is preliminary data.</text>
</comment>
<accession>A0A2I0STV7</accession>
<dbReference type="SUPFAM" id="SSF46785">
    <property type="entry name" value="Winged helix' DNA-binding domain"/>
    <property type="match status" value="1"/>
</dbReference>
<organism evidence="3 4">
    <name type="scientific">Streptomyces populi</name>
    <dbReference type="NCBI Taxonomy" id="2058924"/>
    <lineage>
        <taxon>Bacteria</taxon>
        <taxon>Bacillati</taxon>
        <taxon>Actinomycetota</taxon>
        <taxon>Actinomycetes</taxon>
        <taxon>Kitasatosporales</taxon>
        <taxon>Streptomycetaceae</taxon>
        <taxon>Streptomyces</taxon>
    </lineage>
</organism>
<dbReference type="Proteomes" id="UP000236178">
    <property type="component" value="Unassembled WGS sequence"/>
</dbReference>
<dbReference type="InterPro" id="IPR050950">
    <property type="entry name" value="HTH-type_LysR_regulators"/>
</dbReference>
<reference evidence="3 4" key="1">
    <citation type="submission" date="2017-12" db="EMBL/GenBank/DDBJ databases">
        <title>Streptomyces populusis sp. nov., a novel endophytic actinobacterium isolated from stems of Populus adenopoda Maxim.</title>
        <authorList>
            <person name="Wang Z."/>
        </authorList>
    </citation>
    <scope>NUCLEOTIDE SEQUENCE [LARGE SCALE GENOMIC DNA]</scope>
    <source>
        <strain evidence="3 4">A249</strain>
    </source>
</reference>
<proteinExistence type="predicted"/>
<evidence type="ECO:0000256" key="1">
    <source>
        <dbReference type="SAM" id="MobiDB-lite"/>
    </source>
</evidence>
<dbReference type="PANTHER" id="PTHR30419:SF8">
    <property type="entry name" value="NITROGEN ASSIMILATION TRANSCRIPTIONAL ACTIVATOR-RELATED"/>
    <property type="match status" value="1"/>
</dbReference>
<sequence length="127" mass="13491">MARTTDSDLVPQELRVLVAVADTGAFSAAAETLGLTQSAVSHSVRGSERKIGAVLFDRGRTGARPTLAGDKAVAHARRVLRLLDVLTTDRAPVPLREVFDVSTQQHRSPVGSVSCRTRPAPRPGRVG</sequence>
<feature type="domain" description="HTH lysR-type" evidence="2">
    <location>
        <begin position="9"/>
        <end position="66"/>
    </location>
</feature>